<evidence type="ECO:0000313" key="2">
    <source>
        <dbReference type="EMBL" id="KHJ86087.1"/>
    </source>
</evidence>
<dbReference type="InterPro" id="IPR051333">
    <property type="entry name" value="CLIP_Serine_Protease"/>
</dbReference>
<dbReference type="InterPro" id="IPR001254">
    <property type="entry name" value="Trypsin_dom"/>
</dbReference>
<gene>
    <name evidence="2" type="ORF">OESDEN_14174</name>
</gene>
<dbReference type="Pfam" id="PF00089">
    <property type="entry name" value="Trypsin"/>
    <property type="match status" value="1"/>
</dbReference>
<dbReference type="PANTHER" id="PTHR24260">
    <property type="match status" value="1"/>
</dbReference>
<proteinExistence type="predicted"/>
<dbReference type="AlphaFoldDB" id="A0A0B1SRG4"/>
<dbReference type="GO" id="GO:0004252">
    <property type="term" value="F:serine-type endopeptidase activity"/>
    <property type="evidence" value="ECO:0007669"/>
    <property type="project" value="InterPro"/>
</dbReference>
<reference evidence="2 3" key="1">
    <citation type="submission" date="2014-03" db="EMBL/GenBank/DDBJ databases">
        <title>Draft genome of the hookworm Oesophagostomum dentatum.</title>
        <authorList>
            <person name="Mitreva M."/>
        </authorList>
    </citation>
    <scope>NUCLEOTIDE SEQUENCE [LARGE SCALE GENOMIC DNA]</scope>
    <source>
        <strain evidence="2 3">OD-Hann</strain>
    </source>
</reference>
<feature type="non-terminal residue" evidence="2">
    <location>
        <position position="1"/>
    </location>
</feature>
<dbReference type="OrthoDB" id="60866at2759"/>
<evidence type="ECO:0000313" key="3">
    <source>
        <dbReference type="Proteomes" id="UP000053660"/>
    </source>
</evidence>
<dbReference type="EMBL" id="KN561574">
    <property type="protein sequence ID" value="KHJ86087.1"/>
    <property type="molecule type" value="Genomic_DNA"/>
</dbReference>
<dbReference type="SUPFAM" id="SSF50494">
    <property type="entry name" value="Trypsin-like serine proteases"/>
    <property type="match status" value="1"/>
</dbReference>
<dbReference type="SMART" id="SM00020">
    <property type="entry name" value="Tryp_SPc"/>
    <property type="match status" value="1"/>
</dbReference>
<keyword evidence="3" id="KW-1185">Reference proteome</keyword>
<protein>
    <submittedName>
        <fullName evidence="2">Trypsin</fullName>
    </submittedName>
</protein>
<dbReference type="GO" id="GO:0006508">
    <property type="term" value="P:proteolysis"/>
    <property type="evidence" value="ECO:0007669"/>
    <property type="project" value="InterPro"/>
</dbReference>
<feature type="domain" description="Peptidase S1" evidence="1">
    <location>
        <begin position="1"/>
        <end position="216"/>
    </location>
</feature>
<dbReference type="InterPro" id="IPR043504">
    <property type="entry name" value="Peptidase_S1_PA_chymotrypsin"/>
</dbReference>
<evidence type="ECO:0000259" key="1">
    <source>
        <dbReference type="PROSITE" id="PS50240"/>
    </source>
</evidence>
<dbReference type="PROSITE" id="PS50240">
    <property type="entry name" value="TRYPSIN_DOM"/>
    <property type="match status" value="1"/>
</dbReference>
<sequence>LAKNFREPQDFVLVVGSKCPRIFNCTSELPAYPAVKVFSHPNFDICNLHHDIAVIELGGDVNATDAVPICMPAENEEIPDLIKVIGYGLNGNSGEDNLLQMATREYYGTDPWLIFTGDSTVELCKGDSGGPLFHRKRNRYVLLGVFSAGANVKCKDVEINEYSDEWSGKDIFEEAHENLKKGKITQNEFNKMMRFIKFAIHADVRQDLEWICYITGVCPDGQ</sequence>
<dbReference type="Gene3D" id="2.40.10.10">
    <property type="entry name" value="Trypsin-like serine proteases"/>
    <property type="match status" value="2"/>
</dbReference>
<dbReference type="Proteomes" id="UP000053660">
    <property type="component" value="Unassembled WGS sequence"/>
</dbReference>
<name>A0A0B1SRG4_OESDE</name>
<dbReference type="PANTHER" id="PTHR24260:SF136">
    <property type="entry name" value="GH08193P-RELATED"/>
    <property type="match status" value="1"/>
</dbReference>
<organism evidence="2 3">
    <name type="scientific">Oesophagostomum dentatum</name>
    <name type="common">Nodular worm</name>
    <dbReference type="NCBI Taxonomy" id="61180"/>
    <lineage>
        <taxon>Eukaryota</taxon>
        <taxon>Metazoa</taxon>
        <taxon>Ecdysozoa</taxon>
        <taxon>Nematoda</taxon>
        <taxon>Chromadorea</taxon>
        <taxon>Rhabditida</taxon>
        <taxon>Rhabditina</taxon>
        <taxon>Rhabditomorpha</taxon>
        <taxon>Strongyloidea</taxon>
        <taxon>Strongylidae</taxon>
        <taxon>Oesophagostomum</taxon>
    </lineage>
</organism>
<accession>A0A0B1SRG4</accession>
<dbReference type="InterPro" id="IPR009003">
    <property type="entry name" value="Peptidase_S1_PA"/>
</dbReference>